<dbReference type="AlphaFoldDB" id="A0A316A925"/>
<keyword evidence="4" id="KW-0238">DNA-binding</keyword>
<evidence type="ECO:0000256" key="2">
    <source>
        <dbReference type="ARBA" id="ARBA00023015"/>
    </source>
</evidence>
<dbReference type="SUPFAM" id="SSF88659">
    <property type="entry name" value="Sigma3 and sigma4 domains of RNA polymerase sigma factors"/>
    <property type="match status" value="1"/>
</dbReference>
<evidence type="ECO:0000256" key="5">
    <source>
        <dbReference type="ARBA" id="ARBA00023163"/>
    </source>
</evidence>
<dbReference type="GO" id="GO:0016987">
    <property type="term" value="F:sigma factor activity"/>
    <property type="evidence" value="ECO:0007669"/>
    <property type="project" value="UniProtKB-KW"/>
</dbReference>
<dbReference type="Pfam" id="PF08281">
    <property type="entry name" value="Sigma70_r4_2"/>
    <property type="match status" value="1"/>
</dbReference>
<evidence type="ECO:0000259" key="6">
    <source>
        <dbReference type="Pfam" id="PF04542"/>
    </source>
</evidence>
<dbReference type="SUPFAM" id="SSF88946">
    <property type="entry name" value="Sigma2 domain of RNA polymerase sigma factors"/>
    <property type="match status" value="1"/>
</dbReference>
<proteinExistence type="inferred from homology"/>
<evidence type="ECO:0000256" key="4">
    <source>
        <dbReference type="ARBA" id="ARBA00023125"/>
    </source>
</evidence>
<accession>A0A316A925</accession>
<dbReference type="InterPro" id="IPR014284">
    <property type="entry name" value="RNA_pol_sigma-70_dom"/>
</dbReference>
<keyword evidence="2" id="KW-0805">Transcription regulation</keyword>
<evidence type="ECO:0000256" key="1">
    <source>
        <dbReference type="ARBA" id="ARBA00010641"/>
    </source>
</evidence>
<organism evidence="8 9">
    <name type="scientific">Quadrisphaera granulorum</name>
    <dbReference type="NCBI Taxonomy" id="317664"/>
    <lineage>
        <taxon>Bacteria</taxon>
        <taxon>Bacillati</taxon>
        <taxon>Actinomycetota</taxon>
        <taxon>Actinomycetes</taxon>
        <taxon>Kineosporiales</taxon>
        <taxon>Kineosporiaceae</taxon>
        <taxon>Quadrisphaera</taxon>
    </lineage>
</organism>
<dbReference type="Gene3D" id="1.10.10.10">
    <property type="entry name" value="Winged helix-like DNA-binding domain superfamily/Winged helix DNA-binding domain"/>
    <property type="match status" value="1"/>
</dbReference>
<dbReference type="InterPro" id="IPR013325">
    <property type="entry name" value="RNA_pol_sigma_r2"/>
</dbReference>
<dbReference type="InterPro" id="IPR007627">
    <property type="entry name" value="RNA_pol_sigma70_r2"/>
</dbReference>
<dbReference type="Proteomes" id="UP000245469">
    <property type="component" value="Unassembled WGS sequence"/>
</dbReference>
<gene>
    <name evidence="8" type="ORF">BXY45_1098</name>
</gene>
<dbReference type="Pfam" id="PF04542">
    <property type="entry name" value="Sigma70_r2"/>
    <property type="match status" value="1"/>
</dbReference>
<dbReference type="EMBL" id="QGDQ01000009">
    <property type="protein sequence ID" value="PWJ53929.1"/>
    <property type="molecule type" value="Genomic_DNA"/>
</dbReference>
<dbReference type="PANTHER" id="PTHR43133:SF8">
    <property type="entry name" value="RNA POLYMERASE SIGMA FACTOR HI_1459-RELATED"/>
    <property type="match status" value="1"/>
</dbReference>
<evidence type="ECO:0000259" key="7">
    <source>
        <dbReference type="Pfam" id="PF08281"/>
    </source>
</evidence>
<sequence>MQEAQFDALHRTMADEVYRFAARRTSHATAEEVTAEVFMALWTGRHKIPEPPDEQRAWVFGVARRQLLRAQAAEERHRTIGARVRAALGVGAPVVEEDVALDVLETHAARRLWDQLPVRDQEVLALTAWEGLTPAQVAAVLGVSITAVTTRLHRARRHLADLQQSPHEDTAGDRS</sequence>
<dbReference type="GO" id="GO:0006352">
    <property type="term" value="P:DNA-templated transcription initiation"/>
    <property type="evidence" value="ECO:0007669"/>
    <property type="project" value="InterPro"/>
</dbReference>
<protein>
    <submittedName>
        <fullName evidence="8">RNA polymerase sigma-70 factor (ECF subfamily)</fullName>
    </submittedName>
</protein>
<dbReference type="CDD" id="cd06171">
    <property type="entry name" value="Sigma70_r4"/>
    <property type="match status" value="1"/>
</dbReference>
<dbReference type="InterPro" id="IPR036388">
    <property type="entry name" value="WH-like_DNA-bd_sf"/>
</dbReference>
<dbReference type="InterPro" id="IPR013324">
    <property type="entry name" value="RNA_pol_sigma_r3/r4-like"/>
</dbReference>
<name>A0A316A925_9ACTN</name>
<dbReference type="GO" id="GO:0003677">
    <property type="term" value="F:DNA binding"/>
    <property type="evidence" value="ECO:0007669"/>
    <property type="project" value="UniProtKB-KW"/>
</dbReference>
<dbReference type="PANTHER" id="PTHR43133">
    <property type="entry name" value="RNA POLYMERASE ECF-TYPE SIGMA FACTO"/>
    <property type="match status" value="1"/>
</dbReference>
<evidence type="ECO:0000313" key="9">
    <source>
        <dbReference type="Proteomes" id="UP000245469"/>
    </source>
</evidence>
<feature type="domain" description="RNA polymerase sigma factor 70 region 4 type 2" evidence="7">
    <location>
        <begin position="110"/>
        <end position="159"/>
    </location>
</feature>
<evidence type="ECO:0000313" key="8">
    <source>
        <dbReference type="EMBL" id="PWJ53929.1"/>
    </source>
</evidence>
<keyword evidence="5" id="KW-0804">Transcription</keyword>
<keyword evidence="9" id="KW-1185">Reference proteome</keyword>
<dbReference type="Gene3D" id="1.10.1740.10">
    <property type="match status" value="1"/>
</dbReference>
<evidence type="ECO:0000256" key="3">
    <source>
        <dbReference type="ARBA" id="ARBA00023082"/>
    </source>
</evidence>
<feature type="domain" description="RNA polymerase sigma-70 region 2" evidence="6">
    <location>
        <begin position="11"/>
        <end position="73"/>
    </location>
</feature>
<dbReference type="InterPro" id="IPR013249">
    <property type="entry name" value="RNA_pol_sigma70_r4_t2"/>
</dbReference>
<dbReference type="NCBIfam" id="TIGR02937">
    <property type="entry name" value="sigma70-ECF"/>
    <property type="match status" value="1"/>
</dbReference>
<reference evidence="8 9" key="1">
    <citation type="submission" date="2018-03" db="EMBL/GenBank/DDBJ databases">
        <title>Genomic Encyclopedia of Archaeal and Bacterial Type Strains, Phase II (KMG-II): from individual species to whole genera.</title>
        <authorList>
            <person name="Goeker M."/>
        </authorList>
    </citation>
    <scope>NUCLEOTIDE SEQUENCE [LARGE SCALE GENOMIC DNA]</scope>
    <source>
        <strain evidence="8 9">DSM 44889</strain>
    </source>
</reference>
<comment type="caution">
    <text evidence="8">The sequence shown here is derived from an EMBL/GenBank/DDBJ whole genome shotgun (WGS) entry which is preliminary data.</text>
</comment>
<keyword evidence="3" id="KW-0731">Sigma factor</keyword>
<dbReference type="InterPro" id="IPR039425">
    <property type="entry name" value="RNA_pol_sigma-70-like"/>
</dbReference>
<comment type="similarity">
    <text evidence="1">Belongs to the sigma-70 factor family. ECF subfamily.</text>
</comment>